<organism evidence="1">
    <name type="scientific">Siphoviridae sp. ctAUQ2</name>
    <dbReference type="NCBI Taxonomy" id="2826182"/>
    <lineage>
        <taxon>Viruses</taxon>
        <taxon>Duplodnaviria</taxon>
        <taxon>Heunggongvirae</taxon>
        <taxon>Uroviricota</taxon>
        <taxon>Caudoviricetes</taxon>
    </lineage>
</organism>
<proteinExistence type="predicted"/>
<accession>A0A8S5N085</accession>
<name>A0A8S5N085_9CAUD</name>
<reference evidence="1" key="1">
    <citation type="journal article" date="2021" name="Proc. Natl. Acad. Sci. U.S.A.">
        <title>A Catalog of Tens of Thousands of Viruses from Human Metagenomes Reveals Hidden Associations with Chronic Diseases.</title>
        <authorList>
            <person name="Tisza M.J."/>
            <person name="Buck C.B."/>
        </authorList>
    </citation>
    <scope>NUCLEOTIDE SEQUENCE</scope>
    <source>
        <strain evidence="1">CtAUQ2</strain>
    </source>
</reference>
<evidence type="ECO:0000313" key="1">
    <source>
        <dbReference type="EMBL" id="DAD87539.1"/>
    </source>
</evidence>
<dbReference type="EMBL" id="BK015022">
    <property type="protein sequence ID" value="DAD87539.1"/>
    <property type="molecule type" value="Genomic_DNA"/>
</dbReference>
<protein>
    <submittedName>
        <fullName evidence="1">Uncharacterized protein</fullName>
    </submittedName>
</protein>
<sequence>MLQTIDPIYTKAITAKEWTFMQREAKYNLPKHISKAYFGKNHRTNHISSQLYRRICLIIAYSIHEHDNNTEYLKQLLVDIFNHIKQYSIQYAKDNAGTIMCEVHKYVKLYLECNFHPENIEGEP</sequence>